<organism evidence="3 4">
    <name type="scientific">Mesomycoplasma dispar</name>
    <dbReference type="NCBI Taxonomy" id="86660"/>
    <lineage>
        <taxon>Bacteria</taxon>
        <taxon>Bacillati</taxon>
        <taxon>Mycoplasmatota</taxon>
        <taxon>Mycoplasmoidales</taxon>
        <taxon>Metamycoplasmataceae</taxon>
        <taxon>Mesomycoplasma</taxon>
    </lineage>
</organism>
<feature type="signal peptide" evidence="2">
    <location>
        <begin position="1"/>
        <end position="19"/>
    </location>
</feature>
<evidence type="ECO:0000256" key="2">
    <source>
        <dbReference type="SAM" id="SignalP"/>
    </source>
</evidence>
<dbReference type="Gene3D" id="3.60.10.10">
    <property type="entry name" value="Endonuclease/exonuclease/phosphatase"/>
    <property type="match status" value="1"/>
</dbReference>
<feature type="chain" id="PRO_5042568865" evidence="2">
    <location>
        <begin position="20"/>
        <end position="516"/>
    </location>
</feature>
<feature type="compositionally biased region" description="Basic and acidic residues" evidence="1">
    <location>
        <begin position="141"/>
        <end position="152"/>
    </location>
</feature>
<dbReference type="RefSeq" id="WP_129640137.1">
    <property type="nucleotide sequence ID" value="NZ_CP007229.1"/>
</dbReference>
<protein>
    <submittedName>
        <fullName evidence="3">Uncharacterized protein</fullName>
    </submittedName>
</protein>
<feature type="region of interest" description="Disordered" evidence="1">
    <location>
        <begin position="376"/>
        <end position="405"/>
    </location>
</feature>
<keyword evidence="2" id="KW-0732">Signal</keyword>
<dbReference type="AlphaFoldDB" id="A0AAJ5TC49"/>
<feature type="compositionally biased region" description="Low complexity" evidence="1">
    <location>
        <begin position="389"/>
        <end position="405"/>
    </location>
</feature>
<evidence type="ECO:0000313" key="4">
    <source>
        <dbReference type="Proteomes" id="UP000289629"/>
    </source>
</evidence>
<dbReference type="EMBL" id="LR214971">
    <property type="protein sequence ID" value="VEU61706.1"/>
    <property type="molecule type" value="Genomic_DNA"/>
</dbReference>
<name>A0AAJ5TC49_9BACT</name>
<evidence type="ECO:0000313" key="3">
    <source>
        <dbReference type="EMBL" id="VEU61706.1"/>
    </source>
</evidence>
<accession>A0AAJ5TC49</accession>
<feature type="compositionally biased region" description="Basic residues" evidence="1">
    <location>
        <begin position="376"/>
        <end position="388"/>
    </location>
</feature>
<dbReference type="SUPFAM" id="SSF56219">
    <property type="entry name" value="DNase I-like"/>
    <property type="match status" value="1"/>
</dbReference>
<feature type="compositionally biased region" description="Basic and acidic residues" evidence="1">
    <location>
        <begin position="159"/>
        <end position="236"/>
    </location>
</feature>
<dbReference type="Proteomes" id="UP000289629">
    <property type="component" value="Chromosome"/>
</dbReference>
<gene>
    <name evidence="3" type="ORF">NCTC10125_00346</name>
</gene>
<reference evidence="3 4" key="1">
    <citation type="submission" date="2019-01" db="EMBL/GenBank/DDBJ databases">
        <authorList>
            <consortium name="Pathogen Informatics"/>
        </authorList>
    </citation>
    <scope>NUCLEOTIDE SEQUENCE [LARGE SCALE GENOMIC DNA]</scope>
    <source>
        <strain evidence="3 4">NCTC10125</strain>
    </source>
</reference>
<feature type="region of interest" description="Disordered" evidence="1">
    <location>
        <begin position="132"/>
        <end position="236"/>
    </location>
</feature>
<sequence>MKTITKIFLGLGLSTTAAAGVGVPLIIIETNKKVAENNSKISLSKISPNSVQFSIPFSILKEVPNSNENKKAKITLKNGEKEVIVEDNFKIENDKIKFTLFNLEPETEYKLVKVEFNDKNKVEFLESNTTFKTVSNENENETPKEKEPEKQTPEINSTEGEKVLTPGEEKSENTDKIDKEDSESKKQTEIKPEPEIKEEQPDIEEEKKEQNLPGETEKIKNDQIENKPENKSDNENIKKTVDSIRFGYWHLDNFSPDNEKRVKLVSGVISNIKPDLILLSGMSSASDKKIKSLLEVLNKNDPTANWDQIISEKNQNNQQRRYSFLYKKSLLEMSISEVRNSNKPINQNFSQQFWYTTFNLNGKKFDFGSVVFKNQSKSKKRKSKKPKQPKSSQIQETSTQSQLQSLKDEIEEKLKSGNFIFAGTFEIENNNESDAFSGILSSYKTLLGLNEKTKIKQGSSPSIDKPSSFLLSSSDMKFNSEKAKIHDITEILKENPGGASVASSTPITIEIDLKSS</sequence>
<evidence type="ECO:0000256" key="1">
    <source>
        <dbReference type="SAM" id="MobiDB-lite"/>
    </source>
</evidence>
<dbReference type="InterPro" id="IPR036691">
    <property type="entry name" value="Endo/exonu/phosph_ase_sf"/>
</dbReference>
<proteinExistence type="predicted"/>